<keyword evidence="3" id="KW-1185">Reference proteome</keyword>
<dbReference type="Proteomes" id="UP001222932">
    <property type="component" value="Unassembled WGS sequence"/>
</dbReference>
<feature type="region of interest" description="Disordered" evidence="1">
    <location>
        <begin position="33"/>
        <end position="94"/>
    </location>
</feature>
<feature type="region of interest" description="Disordered" evidence="1">
    <location>
        <begin position="314"/>
        <end position="359"/>
    </location>
</feature>
<feature type="region of interest" description="Disordered" evidence="1">
    <location>
        <begin position="506"/>
        <end position="550"/>
    </location>
</feature>
<feature type="compositionally biased region" description="Pro residues" evidence="1">
    <location>
        <begin position="347"/>
        <end position="357"/>
    </location>
</feature>
<feature type="compositionally biased region" description="Basic and acidic residues" evidence="1">
    <location>
        <begin position="65"/>
        <end position="76"/>
    </location>
</feature>
<feature type="region of interest" description="Disordered" evidence="1">
    <location>
        <begin position="371"/>
        <end position="427"/>
    </location>
</feature>
<organism evidence="2 3">
    <name type="scientific">Cutaneotrichosporon spelunceum</name>
    <dbReference type="NCBI Taxonomy" id="1672016"/>
    <lineage>
        <taxon>Eukaryota</taxon>
        <taxon>Fungi</taxon>
        <taxon>Dikarya</taxon>
        <taxon>Basidiomycota</taxon>
        <taxon>Agaricomycotina</taxon>
        <taxon>Tremellomycetes</taxon>
        <taxon>Trichosporonales</taxon>
        <taxon>Trichosporonaceae</taxon>
        <taxon>Cutaneotrichosporon</taxon>
    </lineage>
</organism>
<evidence type="ECO:0000313" key="2">
    <source>
        <dbReference type="EMBL" id="GMK57617.1"/>
    </source>
</evidence>
<feature type="region of interest" description="Disordered" evidence="1">
    <location>
        <begin position="197"/>
        <end position="227"/>
    </location>
</feature>
<dbReference type="AlphaFoldDB" id="A0AAD3TVE6"/>
<gene>
    <name evidence="2" type="ORF">CspeluHIS016_0404510</name>
</gene>
<comment type="caution">
    <text evidence="2">The sequence shown here is derived from an EMBL/GenBank/DDBJ whole genome shotgun (WGS) entry which is preliminary data.</text>
</comment>
<feature type="compositionally biased region" description="Basic and acidic residues" evidence="1">
    <location>
        <begin position="410"/>
        <end position="420"/>
    </location>
</feature>
<evidence type="ECO:0000256" key="1">
    <source>
        <dbReference type="SAM" id="MobiDB-lite"/>
    </source>
</evidence>
<feature type="compositionally biased region" description="Basic and acidic residues" evidence="1">
    <location>
        <begin position="211"/>
        <end position="227"/>
    </location>
</feature>
<feature type="compositionally biased region" description="Polar residues" evidence="1">
    <location>
        <begin position="577"/>
        <end position="588"/>
    </location>
</feature>
<proteinExistence type="predicted"/>
<dbReference type="EMBL" id="BTCM01000004">
    <property type="protein sequence ID" value="GMK57617.1"/>
    <property type="molecule type" value="Genomic_DNA"/>
</dbReference>
<name>A0AAD3TVE6_9TREE</name>
<reference evidence="2" key="1">
    <citation type="journal article" date="2023" name="BMC Genomics">
        <title>Chromosome-level genome assemblies of Cutaneotrichosporon spp. (Trichosporonales, Basidiomycota) reveal imbalanced evolution between nucleotide sequences and chromosome synteny.</title>
        <authorList>
            <person name="Kobayashi Y."/>
            <person name="Kayamori A."/>
            <person name="Aoki K."/>
            <person name="Shiwa Y."/>
            <person name="Matsutani M."/>
            <person name="Fujita N."/>
            <person name="Sugita T."/>
            <person name="Iwasaki W."/>
            <person name="Tanaka N."/>
            <person name="Takashima M."/>
        </authorList>
    </citation>
    <scope>NUCLEOTIDE SEQUENCE</scope>
    <source>
        <strain evidence="2">HIS016</strain>
    </source>
</reference>
<evidence type="ECO:0000313" key="3">
    <source>
        <dbReference type="Proteomes" id="UP001222932"/>
    </source>
</evidence>
<feature type="region of interest" description="Disordered" evidence="1">
    <location>
        <begin position="564"/>
        <end position="616"/>
    </location>
</feature>
<reference evidence="2" key="2">
    <citation type="submission" date="2023-06" db="EMBL/GenBank/DDBJ databases">
        <authorList>
            <person name="Kobayashi Y."/>
            <person name="Kayamori A."/>
            <person name="Aoki K."/>
            <person name="Shiwa Y."/>
            <person name="Fujita N."/>
            <person name="Sugita T."/>
            <person name="Iwasaki W."/>
            <person name="Tanaka N."/>
            <person name="Takashima M."/>
        </authorList>
    </citation>
    <scope>NUCLEOTIDE SEQUENCE</scope>
    <source>
        <strain evidence="2">HIS016</strain>
    </source>
</reference>
<sequence length="982" mass="107190">MTSYFPLPSPPASPTLGAADASPLADYLAQAEKSFDAPPLMEDTISRTRPRSPERVSPITAGRRRTLERQQPRPDTENAEAGPSRLGPPARIDSPARDEFAERFKYLVASSGLLERTQMASIGTSDVDVTPSQAPSSSRLHTDEYSVFRLPGLLRWDILAALAALMAGLVYILGPSATFIPGTVMATGIALYARKLTEAPSEPEEENEEQGGDRETPPERPLEDASGRARVMRGLEGLLDESKALDDAVLAALQILVPRPDDTDHAHELRIALHRLFEDMTDSLATATSLLTTMSDRTKLAALSDMYDVQLVSGHRRRRGSSSDDEGASPLAAHKHNRPRAASSAPMSPPAPLPAPMLSPTALQMRTPIRALGPSPLDANDRFTKLPSRASPRLGRASFSQDWSSRPRPFRSEADIRSDGEEGSDSVLSVTSTESSCMPASIPDDRLLAGVLPQPWVSKGLPFTPKRASPLVQTLARLEMPEWSRQPPTPPRQSPFRRSLQDIAYIPSPPVSSHEKAQSLAVARATTSMSSDKRRSLQSPSPYSSPDYAQDDVSFAASSNLTRARSLPHSDKARVQSGVSSLRTSPGSHATRPDSPSGVKRLSLLSDRTRASVSSSAGSKRTSLLFADATARDASTLGYGRSPLRPPPIQRVPSISPLTLGGLRASHLGVHLKRRRMACCLLGLRFHEPEESGYWDAVDLLLRRVMDTMSKALARLEVLRADAERDTAAMQAIAAAASQAFPVTPPSKRPVPSLLRNPDFAPRDSAEQTLLSSMDDLQRLLARVWARTEEVRGLAVDGETDLSMLWAEMRNDIGNMLRHVDRNRFRLEAEAEAEADVDSREYEGTPVRSHIPDFARSWAEPEPGPGPEEIERLVEEEDEADTVPELPPAGVDEVFEAHIPAAAVPRARSTLSREERIQLQQEARARGMTMAQLEGSKDPARAAEIQRQLEAERLRTVSGEMVQELQGMFGAIRRRKGMDADE</sequence>
<accession>A0AAD3TVE6</accession>
<protein>
    <submittedName>
        <fullName evidence="2">Uncharacterized protein</fullName>
    </submittedName>
</protein>
<feature type="compositionally biased region" description="Acidic residues" evidence="1">
    <location>
        <begin position="201"/>
        <end position="210"/>
    </location>
</feature>